<sequence>MTEEIQIGDRKSIEHKAVPKLRFKEFEGIYSEKMLKKVFSIFNGYAFSSTDSQVSGVRWIKIADVGINEMKKDSPSFLPSNYLQKYNKFIILKGDIVVALTRPIIYKQLKIARIDDLFNNSLLNQRVGKLVSHNHLLYIYYTLQRQSLISKIENRIAGTDPPNLSPAVIGSLKTYIPSIQEQQKIASFLSAVDKKIQQLSRKKELLETYKKGVMQQLFSQEIRFKDKSGKNFAEWEEKKYGEVYTFYSTNSFSRDQLNYEKGEVKNIHYGDIHTKLPTLLDLQKENIPYVNSEIDISKIKAENYCQEGDLIIADASEDHKDIGKAIELIELNNEKVLAGLHTFIARPVKGVISKGFSGYLMQSWKLRKQVMTIAQGTKVLGLSATRMKKLKLEIPSLEEQQKIANFLSAIDKKIEAVSQQIEKTKSFKKGLLQQMFV</sequence>
<dbReference type="GO" id="GO:0009307">
    <property type="term" value="P:DNA restriction-modification system"/>
    <property type="evidence" value="ECO:0007669"/>
    <property type="project" value="UniProtKB-KW"/>
</dbReference>
<evidence type="ECO:0000256" key="3">
    <source>
        <dbReference type="ARBA" id="ARBA00023125"/>
    </source>
</evidence>
<dbReference type="Proteomes" id="UP000190230">
    <property type="component" value="Unassembled WGS sequence"/>
</dbReference>
<dbReference type="GO" id="GO:0003677">
    <property type="term" value="F:DNA binding"/>
    <property type="evidence" value="ECO:0007669"/>
    <property type="project" value="UniProtKB-KW"/>
</dbReference>
<dbReference type="Gene3D" id="3.90.220.20">
    <property type="entry name" value="DNA methylase specificity domains"/>
    <property type="match status" value="2"/>
</dbReference>
<evidence type="ECO:0000313" key="6">
    <source>
        <dbReference type="Proteomes" id="UP000190230"/>
    </source>
</evidence>
<dbReference type="RefSeq" id="WP_079721731.1">
    <property type="nucleotide sequence ID" value="NZ_FUYY01000007.1"/>
</dbReference>
<dbReference type="SUPFAM" id="SSF116734">
    <property type="entry name" value="DNA methylase specificity domain"/>
    <property type="match status" value="2"/>
</dbReference>
<accession>A0A1T5DZ85</accession>
<evidence type="ECO:0000256" key="2">
    <source>
        <dbReference type="ARBA" id="ARBA00022747"/>
    </source>
</evidence>
<dbReference type="InterPro" id="IPR052021">
    <property type="entry name" value="Type-I_RS_S_subunit"/>
</dbReference>
<dbReference type="InterPro" id="IPR044946">
    <property type="entry name" value="Restrct_endonuc_typeI_TRD_sf"/>
</dbReference>
<evidence type="ECO:0000256" key="1">
    <source>
        <dbReference type="ARBA" id="ARBA00010923"/>
    </source>
</evidence>
<feature type="domain" description="Type I restriction modification DNA specificity" evidence="4">
    <location>
        <begin position="33"/>
        <end position="207"/>
    </location>
</feature>
<feature type="domain" description="Type I restriction modification DNA specificity" evidence="4">
    <location>
        <begin position="234"/>
        <end position="422"/>
    </location>
</feature>
<dbReference type="InterPro" id="IPR000055">
    <property type="entry name" value="Restrct_endonuc_typeI_TRD"/>
</dbReference>
<dbReference type="STRING" id="241145.SAMN05660776_2895"/>
<gene>
    <name evidence="5" type="ORF">SAMN05660776_2895</name>
</gene>
<keyword evidence="6" id="KW-1185">Reference proteome</keyword>
<name>A0A1T5DZ85_9FLAO</name>
<protein>
    <submittedName>
        <fullName evidence="5">Type I restriction enzyme, S subunit</fullName>
    </submittedName>
</protein>
<dbReference type="PANTHER" id="PTHR30408">
    <property type="entry name" value="TYPE-1 RESTRICTION ENZYME ECOKI SPECIFICITY PROTEIN"/>
    <property type="match status" value="1"/>
</dbReference>
<comment type="similarity">
    <text evidence="1">Belongs to the type-I restriction system S methylase family.</text>
</comment>
<dbReference type="AlphaFoldDB" id="A0A1T5DZ85"/>
<keyword evidence="2" id="KW-0680">Restriction system</keyword>
<keyword evidence="3" id="KW-0238">DNA-binding</keyword>
<proteinExistence type="inferred from homology"/>
<evidence type="ECO:0000313" key="5">
    <source>
        <dbReference type="EMBL" id="SKB76965.1"/>
    </source>
</evidence>
<organism evidence="5 6">
    <name type="scientific">Salegentibacter holothuriorum</name>
    <dbReference type="NCBI Taxonomy" id="241145"/>
    <lineage>
        <taxon>Bacteria</taxon>
        <taxon>Pseudomonadati</taxon>
        <taxon>Bacteroidota</taxon>
        <taxon>Flavobacteriia</taxon>
        <taxon>Flavobacteriales</taxon>
        <taxon>Flavobacteriaceae</taxon>
        <taxon>Salegentibacter</taxon>
    </lineage>
</organism>
<dbReference type="Pfam" id="PF01420">
    <property type="entry name" value="Methylase_S"/>
    <property type="match status" value="2"/>
</dbReference>
<dbReference type="PANTHER" id="PTHR30408:SF12">
    <property type="entry name" value="TYPE I RESTRICTION ENZYME MJAVIII SPECIFICITY SUBUNIT"/>
    <property type="match status" value="1"/>
</dbReference>
<dbReference type="Gene3D" id="1.10.287.1120">
    <property type="entry name" value="Bipartite methylase S protein"/>
    <property type="match status" value="1"/>
</dbReference>
<reference evidence="6" key="1">
    <citation type="submission" date="2017-02" db="EMBL/GenBank/DDBJ databases">
        <authorList>
            <person name="Varghese N."/>
            <person name="Submissions S."/>
        </authorList>
    </citation>
    <scope>NUCLEOTIDE SEQUENCE [LARGE SCALE GENOMIC DNA]</scope>
    <source>
        <strain evidence="6">DSM 23405</strain>
    </source>
</reference>
<dbReference type="CDD" id="cd17259">
    <property type="entry name" value="RMtype1_S_StySKI-TRD2-CR2_like"/>
    <property type="match status" value="1"/>
</dbReference>
<evidence type="ECO:0000259" key="4">
    <source>
        <dbReference type="Pfam" id="PF01420"/>
    </source>
</evidence>
<dbReference type="EMBL" id="FUYY01000007">
    <property type="protein sequence ID" value="SKB76965.1"/>
    <property type="molecule type" value="Genomic_DNA"/>
</dbReference>
<dbReference type="OrthoDB" id="667970at2"/>